<dbReference type="RefSeq" id="XP_022386536.1">
    <property type="nucleotide sequence ID" value="XM_022536126.1"/>
</dbReference>
<dbReference type="AlphaFoldDB" id="A0A1F7ZU70"/>
<evidence type="ECO:0000313" key="3">
    <source>
        <dbReference type="EMBL" id="OGM42819.1"/>
    </source>
</evidence>
<dbReference type="Proteomes" id="UP000179179">
    <property type="component" value="Unassembled WGS sequence"/>
</dbReference>
<dbReference type="Pfam" id="PF07110">
    <property type="entry name" value="EthD"/>
    <property type="match status" value="1"/>
</dbReference>
<dbReference type="STRING" id="109264.A0A1F7ZU70"/>
<proteinExistence type="inferred from homology"/>
<dbReference type="Gene3D" id="3.30.70.100">
    <property type="match status" value="1"/>
</dbReference>
<dbReference type="InterPro" id="IPR009799">
    <property type="entry name" value="EthD_dom"/>
</dbReference>
<dbReference type="EMBL" id="LYCR01000082">
    <property type="protein sequence ID" value="OGM42819.1"/>
    <property type="molecule type" value="Genomic_DNA"/>
</dbReference>
<reference evidence="3 4" key="1">
    <citation type="journal article" date="2016" name="Genome Biol. Evol.">
        <title>Draft genome sequence of an aflatoxigenic Aspergillus species, A. bombycis.</title>
        <authorList>
            <person name="Moore G.G."/>
            <person name="Mack B.M."/>
            <person name="Beltz S.B."/>
            <person name="Gilbert M.K."/>
        </authorList>
    </citation>
    <scope>NUCLEOTIDE SEQUENCE [LARGE SCALE GENOMIC DNA]</scope>
    <source>
        <strain evidence="4">NRRL 26010</strain>
    </source>
</reference>
<dbReference type="OrthoDB" id="3183782at2759"/>
<evidence type="ECO:0000256" key="1">
    <source>
        <dbReference type="ARBA" id="ARBA00005986"/>
    </source>
</evidence>
<comment type="similarity">
    <text evidence="1">Belongs to the tpcK family.</text>
</comment>
<organism evidence="3 4">
    <name type="scientific">Aspergillus bombycis</name>
    <dbReference type="NCBI Taxonomy" id="109264"/>
    <lineage>
        <taxon>Eukaryota</taxon>
        <taxon>Fungi</taxon>
        <taxon>Dikarya</taxon>
        <taxon>Ascomycota</taxon>
        <taxon>Pezizomycotina</taxon>
        <taxon>Eurotiomycetes</taxon>
        <taxon>Eurotiomycetidae</taxon>
        <taxon>Eurotiales</taxon>
        <taxon>Aspergillaceae</taxon>
        <taxon>Aspergillus</taxon>
    </lineage>
</organism>
<dbReference type="InterPro" id="IPR011008">
    <property type="entry name" value="Dimeric_a/b-barrel"/>
</dbReference>
<sequence>MSSSKQTPRLLRLTIKLYKGQERQGSEGHDFAREYVVKAAKLHAKHGILMYQQCYSPPSYRSFVDDMNRRNNRGWVIDDHDVTIEFYFRNFAELNRVNSDPEFQVLQASEEPFVNRVHTVVSLSWVEKYVDVGRLVNILDDKSTYPSYDELLNLSTALGTGGAWVKTDDGEKK</sequence>
<accession>A0A1F7ZU70</accession>
<name>A0A1F7ZU70_9EURO</name>
<protein>
    <recommendedName>
        <fullName evidence="2">EthD domain-containing protein</fullName>
    </recommendedName>
</protein>
<keyword evidence="4" id="KW-1185">Reference proteome</keyword>
<comment type="caution">
    <text evidence="3">The sequence shown here is derived from an EMBL/GenBank/DDBJ whole genome shotgun (WGS) entry which is preliminary data.</text>
</comment>
<gene>
    <name evidence="3" type="ORF">ABOM_008998</name>
</gene>
<evidence type="ECO:0000313" key="4">
    <source>
        <dbReference type="Proteomes" id="UP000179179"/>
    </source>
</evidence>
<dbReference type="GeneID" id="34452388"/>
<dbReference type="SUPFAM" id="SSF54909">
    <property type="entry name" value="Dimeric alpha+beta barrel"/>
    <property type="match status" value="1"/>
</dbReference>
<evidence type="ECO:0000259" key="2">
    <source>
        <dbReference type="Pfam" id="PF07110"/>
    </source>
</evidence>
<feature type="domain" description="EthD" evidence="2">
    <location>
        <begin position="34"/>
        <end position="115"/>
    </location>
</feature>
<dbReference type="GO" id="GO:0016491">
    <property type="term" value="F:oxidoreductase activity"/>
    <property type="evidence" value="ECO:0007669"/>
    <property type="project" value="InterPro"/>
</dbReference>